<evidence type="ECO:0000313" key="3">
    <source>
        <dbReference type="EMBL" id="MCM1987914.1"/>
    </source>
</evidence>
<dbReference type="SUPFAM" id="SSF53335">
    <property type="entry name" value="S-adenosyl-L-methionine-dependent methyltransferases"/>
    <property type="match status" value="1"/>
</dbReference>
<name>A0A9E4ZJP7_9EURY</name>
<keyword evidence="1" id="KW-1133">Transmembrane helix</keyword>
<dbReference type="EMBL" id="JAGSOI010000091">
    <property type="protein sequence ID" value="MCM1987914.1"/>
    <property type="molecule type" value="Genomic_DNA"/>
</dbReference>
<keyword evidence="4" id="KW-1185">Reference proteome</keyword>
<dbReference type="Gene3D" id="3.40.50.150">
    <property type="entry name" value="Vaccinia Virus protein VP39"/>
    <property type="match status" value="1"/>
</dbReference>
<dbReference type="GO" id="GO:0008168">
    <property type="term" value="F:methyltransferase activity"/>
    <property type="evidence" value="ECO:0007669"/>
    <property type="project" value="UniProtKB-KW"/>
</dbReference>
<evidence type="ECO:0000256" key="1">
    <source>
        <dbReference type="SAM" id="Phobius"/>
    </source>
</evidence>
<dbReference type="PANTHER" id="PTHR44068:SF11">
    <property type="entry name" value="GERANYL DIPHOSPHATE 2-C-METHYLTRANSFERASE"/>
    <property type="match status" value="1"/>
</dbReference>
<dbReference type="CDD" id="cd02440">
    <property type="entry name" value="AdoMet_MTases"/>
    <property type="match status" value="1"/>
</dbReference>
<dbReference type="PANTHER" id="PTHR44068">
    <property type="entry name" value="ZGC:194242"/>
    <property type="match status" value="1"/>
</dbReference>
<proteinExistence type="predicted"/>
<evidence type="ECO:0000313" key="4">
    <source>
        <dbReference type="Proteomes" id="UP001056766"/>
    </source>
</evidence>
<dbReference type="RefSeq" id="WP_250869292.1">
    <property type="nucleotide sequence ID" value="NZ_JAGSOI010000091.1"/>
</dbReference>
<dbReference type="InterPro" id="IPR050447">
    <property type="entry name" value="Erg6_SMT_methyltransf"/>
</dbReference>
<evidence type="ECO:0000259" key="2">
    <source>
        <dbReference type="Pfam" id="PF13847"/>
    </source>
</evidence>
<reference evidence="3" key="2">
    <citation type="submission" date="2021-04" db="EMBL/GenBank/DDBJ databases">
        <authorList>
            <person name="Dong X."/>
        </authorList>
    </citation>
    <scope>NUCLEOTIDE SEQUENCE</scope>
    <source>
        <strain evidence="3">LLY</strain>
    </source>
</reference>
<reference evidence="3" key="1">
    <citation type="journal article" date="2021" name="mSystems">
        <title>Bacteria and Archaea Synergistically Convert Glycine Betaine to Biogenic Methane in the Formosa Cold Seep of the South China Sea.</title>
        <authorList>
            <person name="Li L."/>
            <person name="Zhang W."/>
            <person name="Zhang S."/>
            <person name="Song L."/>
            <person name="Sun Q."/>
            <person name="Zhang H."/>
            <person name="Xiang H."/>
            <person name="Dong X."/>
        </authorList>
    </citation>
    <scope>NUCLEOTIDE SEQUENCE</scope>
    <source>
        <strain evidence="3">LLY</strain>
    </source>
</reference>
<dbReference type="InterPro" id="IPR025714">
    <property type="entry name" value="Methyltranfer_dom"/>
</dbReference>
<organism evidence="3 4">
    <name type="scientific">Methanococcoides seepicolus</name>
    <dbReference type="NCBI Taxonomy" id="2828780"/>
    <lineage>
        <taxon>Archaea</taxon>
        <taxon>Methanobacteriati</taxon>
        <taxon>Methanobacteriota</taxon>
        <taxon>Stenosarchaea group</taxon>
        <taxon>Methanomicrobia</taxon>
        <taxon>Methanosarcinales</taxon>
        <taxon>Methanosarcinaceae</taxon>
        <taxon>Methanococcoides</taxon>
    </lineage>
</organism>
<feature type="transmembrane region" description="Helical" evidence="1">
    <location>
        <begin position="228"/>
        <end position="244"/>
    </location>
</feature>
<dbReference type="AlphaFoldDB" id="A0A9E4ZJP7"/>
<dbReference type="Proteomes" id="UP001056766">
    <property type="component" value="Unassembled WGS sequence"/>
</dbReference>
<dbReference type="Pfam" id="PF13847">
    <property type="entry name" value="Methyltransf_31"/>
    <property type="match status" value="1"/>
</dbReference>
<keyword evidence="3" id="KW-0489">Methyltransferase</keyword>
<dbReference type="InterPro" id="IPR029063">
    <property type="entry name" value="SAM-dependent_MTases_sf"/>
</dbReference>
<dbReference type="GO" id="GO:0032259">
    <property type="term" value="P:methylation"/>
    <property type="evidence" value="ECO:0007669"/>
    <property type="project" value="UniProtKB-KW"/>
</dbReference>
<sequence>MQEKNLSMKDIEDLGYYDFMSYLGVPYFHVGGLTSTKRLAELCQINKASKVLMVGCGMGFSACFVAERFGCSVVGVDIAEVSIRKAKERAESLGLGDRVEFRMGDAYDLPFEPDTYDVVITEFVAQFFDMDKAFQELVRVLKPGGMVGINEMYRDADIPPAMEEEILEAERIFSELTQLPFSLYSPEEWEQRLERAGLSDVHVYRHHLSVSLKELELVIRAMGGLGKFAKLFLGLMIGMIRYALSSRNIRNRFKQISRGKRILLNKRSTSKYVGYVLGVGKKV</sequence>
<feature type="domain" description="Methyltransferase" evidence="2">
    <location>
        <begin position="46"/>
        <end position="196"/>
    </location>
</feature>
<keyword evidence="3" id="KW-0808">Transferase</keyword>
<keyword evidence="1" id="KW-0472">Membrane</keyword>
<comment type="caution">
    <text evidence="3">The sequence shown here is derived from an EMBL/GenBank/DDBJ whole genome shotgun (WGS) entry which is preliminary data.</text>
</comment>
<protein>
    <submittedName>
        <fullName evidence="3">Class I SAM-dependent methyltransferase</fullName>
    </submittedName>
</protein>
<accession>A0A9E4ZJP7</accession>
<gene>
    <name evidence="3" type="ORF">KDK67_13180</name>
</gene>
<keyword evidence="1" id="KW-0812">Transmembrane</keyword>